<proteinExistence type="predicted"/>
<organism evidence="1 2">
    <name type="scientific">Lactobacillus delbrueckii</name>
    <dbReference type="NCBI Taxonomy" id="1584"/>
    <lineage>
        <taxon>Bacteria</taxon>
        <taxon>Bacillati</taxon>
        <taxon>Bacillota</taxon>
        <taxon>Bacilli</taxon>
        <taxon>Lactobacillales</taxon>
        <taxon>Lactobacillaceae</taxon>
        <taxon>Lactobacillus</taxon>
    </lineage>
</organism>
<dbReference type="AlphaFoldDB" id="A0ABD4W3G6"/>
<dbReference type="RefSeq" id="WP_236154405.1">
    <property type="nucleotide sequence ID" value="NZ_BNHT01000018.1"/>
</dbReference>
<name>A0ABD4W3G6_9LACO</name>
<evidence type="ECO:0000313" key="2">
    <source>
        <dbReference type="Proteomes" id="UP001213083"/>
    </source>
</evidence>
<reference evidence="1 2" key="1">
    <citation type="submission" date="2023-01" db="EMBL/GenBank/DDBJ databases">
        <title>Sequencing of the bacterial strains from artisanal fermented milk Matsoni.</title>
        <authorList>
            <person name="Rozman V."/>
            <person name="Accetto T."/>
            <person name="Bogovic Matijasic B."/>
        </authorList>
    </citation>
    <scope>NUCLEOTIDE SEQUENCE [LARGE SCALE GENOMIC DNA]</scope>
    <source>
        <strain evidence="2">lbl143</strain>
    </source>
</reference>
<gene>
    <name evidence="1" type="ORF">PF593_08295</name>
</gene>
<evidence type="ECO:0000313" key="1">
    <source>
        <dbReference type="EMBL" id="MDA3783133.1"/>
    </source>
</evidence>
<comment type="caution">
    <text evidence="1">The sequence shown here is derived from an EMBL/GenBank/DDBJ whole genome shotgun (WGS) entry which is preliminary data.</text>
</comment>
<protein>
    <submittedName>
        <fullName evidence="1">Uncharacterized protein</fullName>
    </submittedName>
</protein>
<accession>A0ABD4W3G6</accession>
<sequence length="65" mass="7659">MKRIVKIQTERRVYVVRTQEVSESFSSIFKEKDGMMYLAMRRPLPGKAAGLNWLTETRRKVSQLL</sequence>
<dbReference type="Proteomes" id="UP001213083">
    <property type="component" value="Unassembled WGS sequence"/>
</dbReference>
<dbReference type="EMBL" id="JAQIEV010000042">
    <property type="protein sequence ID" value="MDA3783133.1"/>
    <property type="molecule type" value="Genomic_DNA"/>
</dbReference>